<evidence type="ECO:0000313" key="1">
    <source>
        <dbReference type="EMBL" id="BCD99357.1"/>
    </source>
</evidence>
<dbReference type="RefSeq" id="WP_236984573.1">
    <property type="nucleotide sequence ID" value="NZ_AP023086.1"/>
</dbReference>
<protein>
    <recommendedName>
        <fullName evidence="3">J domain-containing protein</fullName>
    </recommendedName>
</protein>
<dbReference type="EMBL" id="AP023086">
    <property type="protein sequence ID" value="BCD99357.1"/>
    <property type="molecule type" value="Genomic_DNA"/>
</dbReference>
<proteinExistence type="predicted"/>
<dbReference type="Proteomes" id="UP001320119">
    <property type="component" value="Chromosome"/>
</dbReference>
<dbReference type="AlphaFoldDB" id="A0AAN1WKV0"/>
<dbReference type="KEGG" id="marq:MARGE09_P3559"/>
<accession>A0AAN1WKV0</accession>
<reference evidence="1 2" key="1">
    <citation type="journal article" date="2022" name="IScience">
        <title>An ultrasensitive nanofiber-based assay for enzymatic hydrolysis and deep-sea microbial degradation of cellulose.</title>
        <authorList>
            <person name="Tsudome M."/>
            <person name="Tachioka M."/>
            <person name="Miyazaki M."/>
            <person name="Uchimura K."/>
            <person name="Tsuda M."/>
            <person name="Takaki Y."/>
            <person name="Deguchi S."/>
        </authorList>
    </citation>
    <scope>NUCLEOTIDE SEQUENCE [LARGE SCALE GENOMIC DNA]</scope>
    <source>
        <strain evidence="1 2">GE09</strain>
    </source>
</reference>
<evidence type="ECO:0008006" key="3">
    <source>
        <dbReference type="Google" id="ProtNLM"/>
    </source>
</evidence>
<keyword evidence="2" id="KW-1185">Reference proteome</keyword>
<name>A0AAN1WKV0_9GAMM</name>
<organism evidence="1 2">
    <name type="scientific">Marinagarivorans cellulosilyticus</name>
    <dbReference type="NCBI Taxonomy" id="2721545"/>
    <lineage>
        <taxon>Bacteria</taxon>
        <taxon>Pseudomonadati</taxon>
        <taxon>Pseudomonadota</taxon>
        <taxon>Gammaproteobacteria</taxon>
        <taxon>Cellvibrionales</taxon>
        <taxon>Cellvibrionaceae</taxon>
        <taxon>Marinagarivorans</taxon>
    </lineage>
</organism>
<evidence type="ECO:0000313" key="2">
    <source>
        <dbReference type="Proteomes" id="UP001320119"/>
    </source>
</evidence>
<gene>
    <name evidence="1" type="ORF">MARGE09_P3559</name>
</gene>
<sequence length="234" mass="27160">MVALEVLLDEHCNQHSQNRQEKELSKLAKEGVDEDQIAQLRELGDKARQANSPEELEELLRKVLEEAMEESDSLDEEAAPAADLFEDLFGDSADSEFGAGDDFFGHESSDFEDLFDEDELQHKELDRLFKASSINKLFRRITKKIHPDLEPDETKKAERHQQMCQLIEARENKDIAYILQTYTETFDALPDHFPEQDYVNLTQILKVMTERLSQQKLDALESIPFGHVYYDLFY</sequence>